<evidence type="ECO:0000256" key="2">
    <source>
        <dbReference type="ARBA" id="ARBA00022670"/>
    </source>
</evidence>
<dbReference type="AlphaFoldDB" id="A0A832QDP5"/>
<dbReference type="GO" id="GO:0007165">
    <property type="term" value="P:signal transduction"/>
    <property type="evidence" value="ECO:0007669"/>
    <property type="project" value="TreeGrafter"/>
</dbReference>
<comment type="caution">
    <text evidence="8">The sequence shown here is derived from an EMBL/GenBank/DDBJ whole genome shotgun (WGS) entry which is preliminary data.</text>
</comment>
<evidence type="ECO:0000256" key="5">
    <source>
        <dbReference type="RuleBase" id="RU004404"/>
    </source>
</evidence>
<accession>A0A832QDP5</accession>
<dbReference type="GO" id="GO:0006508">
    <property type="term" value="P:proteolysis"/>
    <property type="evidence" value="ECO:0007669"/>
    <property type="project" value="UniProtKB-KW"/>
</dbReference>
<feature type="transmembrane region" description="Helical" evidence="6">
    <location>
        <begin position="7"/>
        <end position="28"/>
    </location>
</feature>
<dbReference type="InterPro" id="IPR004447">
    <property type="entry name" value="Peptidase_S41A"/>
</dbReference>
<dbReference type="Gene3D" id="3.30.750.44">
    <property type="match status" value="1"/>
</dbReference>
<dbReference type="Proteomes" id="UP000576550">
    <property type="component" value="Unassembled WGS sequence"/>
</dbReference>
<keyword evidence="2 5" id="KW-0645">Protease</keyword>
<dbReference type="CDD" id="cd06782">
    <property type="entry name" value="cpPDZ_CPP-like"/>
    <property type="match status" value="1"/>
</dbReference>
<keyword evidence="6" id="KW-0812">Transmembrane</keyword>
<dbReference type="SMART" id="SM00228">
    <property type="entry name" value="PDZ"/>
    <property type="match status" value="1"/>
</dbReference>
<dbReference type="PANTHER" id="PTHR32060">
    <property type="entry name" value="TAIL-SPECIFIC PROTEASE"/>
    <property type="match status" value="1"/>
</dbReference>
<dbReference type="InterPro" id="IPR029045">
    <property type="entry name" value="ClpP/crotonase-like_dom_sf"/>
</dbReference>
<gene>
    <name evidence="8" type="ORF">GX533_02220</name>
</gene>
<dbReference type="Gene3D" id="2.30.42.10">
    <property type="match status" value="1"/>
</dbReference>
<dbReference type="Pfam" id="PF22694">
    <property type="entry name" value="CtpB_N-like"/>
    <property type="match status" value="1"/>
</dbReference>
<keyword evidence="4 5" id="KW-0720">Serine protease</keyword>
<keyword evidence="6" id="KW-0472">Membrane</keyword>
<evidence type="ECO:0000256" key="3">
    <source>
        <dbReference type="ARBA" id="ARBA00022801"/>
    </source>
</evidence>
<dbReference type="PANTHER" id="PTHR32060:SF30">
    <property type="entry name" value="CARBOXY-TERMINAL PROCESSING PROTEASE CTPA"/>
    <property type="match status" value="1"/>
</dbReference>
<dbReference type="InterPro" id="IPR036034">
    <property type="entry name" value="PDZ_sf"/>
</dbReference>
<dbReference type="CDD" id="cd07560">
    <property type="entry name" value="Peptidase_S41_CPP"/>
    <property type="match status" value="1"/>
</dbReference>
<evidence type="ECO:0000313" key="9">
    <source>
        <dbReference type="Proteomes" id="UP000576550"/>
    </source>
</evidence>
<dbReference type="Pfam" id="PF13180">
    <property type="entry name" value="PDZ_2"/>
    <property type="match status" value="1"/>
</dbReference>
<dbReference type="PROSITE" id="PS50106">
    <property type="entry name" value="PDZ"/>
    <property type="match status" value="1"/>
</dbReference>
<dbReference type="NCBIfam" id="TIGR00225">
    <property type="entry name" value="prc"/>
    <property type="match status" value="1"/>
</dbReference>
<dbReference type="Gene3D" id="3.90.226.10">
    <property type="entry name" value="2-enoyl-CoA Hydratase, Chain A, domain 1"/>
    <property type="match status" value="1"/>
</dbReference>
<protein>
    <submittedName>
        <fullName evidence="8">S41 family peptidase</fullName>
    </submittedName>
</protein>
<dbReference type="InterPro" id="IPR005151">
    <property type="entry name" value="Tail-specific_protease"/>
</dbReference>
<evidence type="ECO:0000259" key="7">
    <source>
        <dbReference type="PROSITE" id="PS50106"/>
    </source>
</evidence>
<dbReference type="SUPFAM" id="SSF50156">
    <property type="entry name" value="PDZ domain-like"/>
    <property type="match status" value="1"/>
</dbReference>
<evidence type="ECO:0000256" key="6">
    <source>
        <dbReference type="SAM" id="Phobius"/>
    </source>
</evidence>
<comment type="similarity">
    <text evidence="1 5">Belongs to the peptidase S41A family.</text>
</comment>
<keyword evidence="3 5" id="KW-0378">Hydrolase</keyword>
<dbReference type="InterPro" id="IPR055210">
    <property type="entry name" value="CtpA/B_N"/>
</dbReference>
<sequence>MEKERNGGKIFGTALLLVATFVVGIFFGRNISEKQAANFLKFPAKTGRADLTTFWNVWDTTRRNYVDAEKLDEKELVYGAIKGMVNSIDDMGTVYLDPEETKEFDASSEGKYFEGIGAELGYVNGQVVVVAPIEGSPAKEAGIRPGDLILKVDDYTLSSSDSVYDAVAKIRGEAGTSVKLNILHKGDKNPIDITITRSEITVPSMTLDFIGDKKDIAHLKVSRFTEATLLNWQNKWHNSVLEINARNIDKVIIDLRSNPGGFFDAAVFAADDILDEGYIISKQQDAKGNIVEFKSEKGGELLGKKIVVLIDNGSASASEILSGALQQTDNIKIIGSKTFGKGTAQKIFDFPDGSTLHLTTIKWLLPNGKQIDKDNPIIPDIEVAYTNADFEKGVDPQLDRAIEEISK</sequence>
<dbReference type="SUPFAM" id="SSF52096">
    <property type="entry name" value="ClpP/crotonase"/>
    <property type="match status" value="1"/>
</dbReference>
<proteinExistence type="inferred from homology"/>
<organism evidence="8 9">
    <name type="scientific">Candidatus Dojkabacteria bacterium</name>
    <dbReference type="NCBI Taxonomy" id="2099670"/>
    <lineage>
        <taxon>Bacteria</taxon>
        <taxon>Candidatus Dojkabacteria</taxon>
    </lineage>
</organism>
<name>A0A832QDP5_9BACT</name>
<dbReference type="InterPro" id="IPR001478">
    <property type="entry name" value="PDZ"/>
</dbReference>
<reference evidence="8 9" key="1">
    <citation type="journal article" date="2020" name="Biotechnol. Biofuels">
        <title>New insights from the biogas microbiome by comprehensive genome-resolved metagenomics of nearly 1600 species originating from multiple anaerobic digesters.</title>
        <authorList>
            <person name="Campanaro S."/>
            <person name="Treu L."/>
            <person name="Rodriguez-R L.M."/>
            <person name="Kovalovszki A."/>
            <person name="Ziels R.M."/>
            <person name="Maus I."/>
            <person name="Zhu X."/>
            <person name="Kougias P.G."/>
            <person name="Basile A."/>
            <person name="Luo G."/>
            <person name="Schluter A."/>
            <person name="Konstantinidis K.T."/>
            <person name="Angelidaki I."/>
        </authorList>
    </citation>
    <scope>NUCLEOTIDE SEQUENCE [LARGE SCALE GENOMIC DNA]</scope>
    <source>
        <strain evidence="8">AS05jafATM_89</strain>
    </source>
</reference>
<dbReference type="Pfam" id="PF03572">
    <property type="entry name" value="Peptidase_S41"/>
    <property type="match status" value="1"/>
</dbReference>
<dbReference type="FunFam" id="2.30.42.10:FF:000063">
    <property type="entry name" value="Peptidase, S41 family"/>
    <property type="match status" value="1"/>
</dbReference>
<evidence type="ECO:0000313" key="8">
    <source>
        <dbReference type="EMBL" id="HHX99473.1"/>
    </source>
</evidence>
<dbReference type="GO" id="GO:0008236">
    <property type="term" value="F:serine-type peptidase activity"/>
    <property type="evidence" value="ECO:0007669"/>
    <property type="project" value="UniProtKB-KW"/>
</dbReference>
<dbReference type="GO" id="GO:0030288">
    <property type="term" value="C:outer membrane-bounded periplasmic space"/>
    <property type="evidence" value="ECO:0007669"/>
    <property type="project" value="TreeGrafter"/>
</dbReference>
<dbReference type="SMART" id="SM00245">
    <property type="entry name" value="TSPc"/>
    <property type="match status" value="1"/>
</dbReference>
<dbReference type="GO" id="GO:0004175">
    <property type="term" value="F:endopeptidase activity"/>
    <property type="evidence" value="ECO:0007669"/>
    <property type="project" value="TreeGrafter"/>
</dbReference>
<evidence type="ECO:0000256" key="1">
    <source>
        <dbReference type="ARBA" id="ARBA00009179"/>
    </source>
</evidence>
<evidence type="ECO:0000256" key="4">
    <source>
        <dbReference type="ARBA" id="ARBA00022825"/>
    </source>
</evidence>
<feature type="domain" description="PDZ" evidence="7">
    <location>
        <begin position="101"/>
        <end position="186"/>
    </location>
</feature>
<keyword evidence="6" id="KW-1133">Transmembrane helix</keyword>
<dbReference type="EMBL" id="DUTP01000003">
    <property type="protein sequence ID" value="HHX99473.1"/>
    <property type="molecule type" value="Genomic_DNA"/>
</dbReference>